<dbReference type="Proteomes" id="UP000627369">
    <property type="component" value="Unassembled WGS sequence"/>
</dbReference>
<name>A0A919G6T1_9MICO</name>
<protein>
    <submittedName>
        <fullName evidence="4">Aspartate aminotransferase family protein</fullName>
    </submittedName>
</protein>
<evidence type="ECO:0000313" key="5">
    <source>
        <dbReference type="Proteomes" id="UP000627369"/>
    </source>
</evidence>
<dbReference type="PANTHER" id="PTHR43094">
    <property type="entry name" value="AMINOTRANSFERASE"/>
    <property type="match status" value="1"/>
</dbReference>
<dbReference type="SUPFAM" id="SSF53383">
    <property type="entry name" value="PLP-dependent transferases"/>
    <property type="match status" value="1"/>
</dbReference>
<comment type="caution">
    <text evidence="4">The sequence shown here is derived from an EMBL/GenBank/DDBJ whole genome shotgun (WGS) entry which is preliminary data.</text>
</comment>
<dbReference type="PROSITE" id="PS00600">
    <property type="entry name" value="AA_TRANSFER_CLASS_3"/>
    <property type="match status" value="1"/>
</dbReference>
<dbReference type="EMBL" id="BNAS01000007">
    <property type="protein sequence ID" value="GHH78345.1"/>
    <property type="molecule type" value="Genomic_DNA"/>
</dbReference>
<keyword evidence="5" id="KW-1185">Reference proteome</keyword>
<evidence type="ECO:0000256" key="1">
    <source>
        <dbReference type="ARBA" id="ARBA00008954"/>
    </source>
</evidence>
<dbReference type="InterPro" id="IPR049704">
    <property type="entry name" value="Aminotrans_3_PPA_site"/>
</dbReference>
<dbReference type="InterPro" id="IPR015422">
    <property type="entry name" value="PyrdxlP-dep_Trfase_small"/>
</dbReference>
<evidence type="ECO:0000256" key="3">
    <source>
        <dbReference type="RuleBase" id="RU003560"/>
    </source>
</evidence>
<reference evidence="4" key="1">
    <citation type="journal article" date="2014" name="Int. J. Syst. Evol. Microbiol.">
        <title>Complete genome sequence of Corynebacterium casei LMG S-19264T (=DSM 44701T), isolated from a smear-ripened cheese.</title>
        <authorList>
            <consortium name="US DOE Joint Genome Institute (JGI-PGF)"/>
            <person name="Walter F."/>
            <person name="Albersmeier A."/>
            <person name="Kalinowski J."/>
            <person name="Ruckert C."/>
        </authorList>
    </citation>
    <scope>NUCLEOTIDE SEQUENCE</scope>
    <source>
        <strain evidence="4">CGMCC 4.7398</strain>
    </source>
</reference>
<dbReference type="GO" id="GO:0008483">
    <property type="term" value="F:transaminase activity"/>
    <property type="evidence" value="ECO:0007669"/>
    <property type="project" value="UniProtKB-KW"/>
</dbReference>
<sequence length="439" mass="45965">MAMDLDDLVFHPWSVQGPRTVPTFVGGSGSYLTDATGRRFLDFSSQLVFANLGHQHPRIVSAIKEQADRLCTLAPGYASDIRGEAARLIVEVAPEGLGHVLFTTGGTEAIEHAVRMARLHNGRPKVLAAYRSYHGSTTTSIHLTGDPRRWASDTGAAGVVHFFGPFLYRSAFGASTPEEECERALAHLEQVILLEGPSTISALVLEPVTGSSGVIVPPAGYLRGVRDVCSRHGIVFIADEVLVGFGRTGEWFGVDHDGVAPDLLVFAKGVNSGYVPLGGVLVGDSIYETFTNRPYPAGMTYSGHPLACAAAVGAIGAMNDEGIVASAARLGNVIIGPGLTKLAENHPCIGDVRGVGGLWTLELVRDRQTKEPLVPVGATGAANAPMAAFAKACLGRGLLPLVLGNRIHVAPPLNVTDSDAATGLAILDEALAEADAFLA</sequence>
<dbReference type="Gene3D" id="3.90.1150.10">
    <property type="entry name" value="Aspartate Aminotransferase, domain 1"/>
    <property type="match status" value="1"/>
</dbReference>
<dbReference type="InterPro" id="IPR015424">
    <property type="entry name" value="PyrdxlP-dep_Trfase"/>
</dbReference>
<proteinExistence type="inferred from homology"/>
<evidence type="ECO:0000256" key="2">
    <source>
        <dbReference type="ARBA" id="ARBA00022898"/>
    </source>
</evidence>
<dbReference type="GO" id="GO:0005829">
    <property type="term" value="C:cytosol"/>
    <property type="evidence" value="ECO:0007669"/>
    <property type="project" value="TreeGrafter"/>
</dbReference>
<dbReference type="InterPro" id="IPR015421">
    <property type="entry name" value="PyrdxlP-dep_Trfase_major"/>
</dbReference>
<organism evidence="4 5">
    <name type="scientific">Promicromonospora soli</name>
    <dbReference type="NCBI Taxonomy" id="2035533"/>
    <lineage>
        <taxon>Bacteria</taxon>
        <taxon>Bacillati</taxon>
        <taxon>Actinomycetota</taxon>
        <taxon>Actinomycetes</taxon>
        <taxon>Micrococcales</taxon>
        <taxon>Promicromonosporaceae</taxon>
        <taxon>Promicromonospora</taxon>
    </lineage>
</organism>
<comment type="similarity">
    <text evidence="1 3">Belongs to the class-III pyridoxal-phosphate-dependent aminotransferase family.</text>
</comment>
<keyword evidence="4" id="KW-0032">Aminotransferase</keyword>
<dbReference type="InterPro" id="IPR005814">
    <property type="entry name" value="Aminotrans_3"/>
</dbReference>
<keyword evidence="4" id="KW-0808">Transferase</keyword>
<keyword evidence="2 3" id="KW-0663">Pyridoxal phosphate</keyword>
<dbReference type="Pfam" id="PF00202">
    <property type="entry name" value="Aminotran_3"/>
    <property type="match status" value="1"/>
</dbReference>
<evidence type="ECO:0000313" key="4">
    <source>
        <dbReference type="EMBL" id="GHH78345.1"/>
    </source>
</evidence>
<reference evidence="4" key="2">
    <citation type="submission" date="2020-09" db="EMBL/GenBank/DDBJ databases">
        <authorList>
            <person name="Sun Q."/>
            <person name="Zhou Y."/>
        </authorList>
    </citation>
    <scope>NUCLEOTIDE SEQUENCE</scope>
    <source>
        <strain evidence="4">CGMCC 4.7398</strain>
    </source>
</reference>
<dbReference type="Gene3D" id="3.40.640.10">
    <property type="entry name" value="Type I PLP-dependent aspartate aminotransferase-like (Major domain)"/>
    <property type="match status" value="1"/>
</dbReference>
<dbReference type="NCBIfam" id="NF004718">
    <property type="entry name" value="PRK06062.1"/>
    <property type="match status" value="1"/>
</dbReference>
<gene>
    <name evidence="4" type="ORF">GCM10017772_41470</name>
</gene>
<dbReference type="CDD" id="cd00610">
    <property type="entry name" value="OAT_like"/>
    <property type="match status" value="1"/>
</dbReference>
<dbReference type="AlphaFoldDB" id="A0A919G6T1"/>
<dbReference type="GO" id="GO:0030170">
    <property type="term" value="F:pyridoxal phosphate binding"/>
    <property type="evidence" value="ECO:0007669"/>
    <property type="project" value="InterPro"/>
</dbReference>
<accession>A0A919G6T1</accession>
<dbReference type="PANTHER" id="PTHR43094:SF1">
    <property type="entry name" value="AMINOTRANSFERASE CLASS-III"/>
    <property type="match status" value="1"/>
</dbReference>